<dbReference type="EMBL" id="CAKOAT010597375">
    <property type="protein sequence ID" value="CAH8383703.1"/>
    <property type="molecule type" value="Genomic_DNA"/>
</dbReference>
<name>A0ABC8LJT4_ERUVS</name>
<evidence type="ECO:0000313" key="1">
    <source>
        <dbReference type="EMBL" id="CAH8383703.1"/>
    </source>
</evidence>
<comment type="caution">
    <text evidence="1">The sequence shown here is derived from an EMBL/GenBank/DDBJ whole genome shotgun (WGS) entry which is preliminary data.</text>
</comment>
<dbReference type="AlphaFoldDB" id="A0ABC8LJT4"/>
<reference evidence="1 2" key="1">
    <citation type="submission" date="2022-03" db="EMBL/GenBank/DDBJ databases">
        <authorList>
            <person name="Macdonald S."/>
            <person name="Ahmed S."/>
            <person name="Newling K."/>
        </authorList>
    </citation>
    <scope>NUCLEOTIDE SEQUENCE [LARGE SCALE GENOMIC DNA]</scope>
</reference>
<evidence type="ECO:0000313" key="2">
    <source>
        <dbReference type="Proteomes" id="UP001642260"/>
    </source>
</evidence>
<organism evidence="1 2">
    <name type="scientific">Eruca vesicaria subsp. sativa</name>
    <name type="common">Garden rocket</name>
    <name type="synonym">Eruca sativa</name>
    <dbReference type="NCBI Taxonomy" id="29727"/>
    <lineage>
        <taxon>Eukaryota</taxon>
        <taxon>Viridiplantae</taxon>
        <taxon>Streptophyta</taxon>
        <taxon>Embryophyta</taxon>
        <taxon>Tracheophyta</taxon>
        <taxon>Spermatophyta</taxon>
        <taxon>Magnoliopsida</taxon>
        <taxon>eudicotyledons</taxon>
        <taxon>Gunneridae</taxon>
        <taxon>Pentapetalae</taxon>
        <taxon>rosids</taxon>
        <taxon>malvids</taxon>
        <taxon>Brassicales</taxon>
        <taxon>Brassicaceae</taxon>
        <taxon>Brassiceae</taxon>
        <taxon>Eruca</taxon>
    </lineage>
</organism>
<sequence>MSSSLLLSLSYKPSLRKLALSLYCSASDVTLLQRCQTLRTFSSSTTTTNPNLLYRVTCGGQKGDDESPGVMTQLHMFDQVKEEHIVVGDKPFPKELVCSSLVGSSHTKNQQLLVLD</sequence>
<dbReference type="Proteomes" id="UP001642260">
    <property type="component" value="Unassembled WGS sequence"/>
</dbReference>
<accession>A0ABC8LJT4</accession>
<gene>
    <name evidence="1" type="ORF">ERUC_LOCUS36186</name>
</gene>
<keyword evidence="2" id="KW-1185">Reference proteome</keyword>
<proteinExistence type="predicted"/>
<protein>
    <submittedName>
        <fullName evidence="1">Uncharacterized protein</fullName>
    </submittedName>
</protein>